<dbReference type="Pfam" id="PF01263">
    <property type="entry name" value="Aldose_epim"/>
    <property type="match status" value="1"/>
</dbReference>
<evidence type="ECO:0000256" key="13">
    <source>
        <dbReference type="PIRSR" id="PIRSR005096-1"/>
    </source>
</evidence>
<dbReference type="PROSITE" id="PS00545">
    <property type="entry name" value="ALDOSE_1_EPIMERASE"/>
    <property type="match status" value="1"/>
</dbReference>
<dbReference type="RefSeq" id="WP_231993767.1">
    <property type="nucleotide sequence ID" value="NZ_SJPQ01000003.1"/>
</dbReference>
<dbReference type="GO" id="GO:0004034">
    <property type="term" value="F:aldose 1-epimerase activity"/>
    <property type="evidence" value="ECO:0007669"/>
    <property type="project" value="UniProtKB-EC"/>
</dbReference>
<comment type="subunit">
    <text evidence="5">Monomer.</text>
</comment>
<dbReference type="GO" id="GO:0033499">
    <property type="term" value="P:galactose catabolic process via UDP-galactose, Leloir pathway"/>
    <property type="evidence" value="ECO:0007669"/>
    <property type="project" value="TreeGrafter"/>
</dbReference>
<gene>
    <name evidence="17" type="primary">mro</name>
    <name evidence="17" type="ORF">Mal64_29510</name>
</gene>
<evidence type="ECO:0000256" key="9">
    <source>
        <dbReference type="ARBA" id="ARBA00022553"/>
    </source>
</evidence>
<dbReference type="GO" id="GO:0005737">
    <property type="term" value="C:cytoplasm"/>
    <property type="evidence" value="ECO:0007669"/>
    <property type="project" value="UniProtKB-SubCell"/>
</dbReference>
<dbReference type="EC" id="5.1.3.3" evidence="6 12"/>
<evidence type="ECO:0000256" key="14">
    <source>
        <dbReference type="PIRSR" id="PIRSR005096-2"/>
    </source>
</evidence>
<comment type="caution">
    <text evidence="17">The sequence shown here is derived from an EMBL/GenBank/DDBJ whole genome shotgun (WGS) entry which is preliminary data.</text>
</comment>
<dbReference type="PROSITE" id="PS51257">
    <property type="entry name" value="PROKAR_LIPOPROTEIN"/>
    <property type="match status" value="1"/>
</dbReference>
<keyword evidence="8" id="KW-0963">Cytoplasm</keyword>
<dbReference type="InterPro" id="IPR018052">
    <property type="entry name" value="Ald1_epimerase_CS"/>
</dbReference>
<evidence type="ECO:0000256" key="8">
    <source>
        <dbReference type="ARBA" id="ARBA00022490"/>
    </source>
</evidence>
<dbReference type="InterPro" id="IPR014718">
    <property type="entry name" value="GH-type_carb-bd"/>
</dbReference>
<evidence type="ECO:0000256" key="11">
    <source>
        <dbReference type="ARBA" id="ARBA00023277"/>
    </source>
</evidence>
<evidence type="ECO:0000256" key="6">
    <source>
        <dbReference type="ARBA" id="ARBA00013185"/>
    </source>
</evidence>
<dbReference type="GO" id="GO:0006006">
    <property type="term" value="P:glucose metabolic process"/>
    <property type="evidence" value="ECO:0007669"/>
    <property type="project" value="TreeGrafter"/>
</dbReference>
<feature type="active site" description="Proton acceptor" evidence="13">
    <location>
        <position position="344"/>
    </location>
</feature>
<name>A0A5C5ZJ44_9BACT</name>
<evidence type="ECO:0000256" key="15">
    <source>
        <dbReference type="PIRSR" id="PIRSR005096-3"/>
    </source>
</evidence>
<keyword evidence="18" id="KW-1185">Reference proteome</keyword>
<reference evidence="17 18" key="1">
    <citation type="submission" date="2019-02" db="EMBL/GenBank/DDBJ databases">
        <title>Deep-cultivation of Planctomycetes and their phenomic and genomic characterization uncovers novel biology.</title>
        <authorList>
            <person name="Wiegand S."/>
            <person name="Jogler M."/>
            <person name="Boedeker C."/>
            <person name="Pinto D."/>
            <person name="Vollmers J."/>
            <person name="Rivas-Marin E."/>
            <person name="Kohn T."/>
            <person name="Peeters S.H."/>
            <person name="Heuer A."/>
            <person name="Rast P."/>
            <person name="Oberbeckmann S."/>
            <person name="Bunk B."/>
            <person name="Jeske O."/>
            <person name="Meyerdierks A."/>
            <person name="Storesund J.E."/>
            <person name="Kallscheuer N."/>
            <person name="Luecker S."/>
            <person name="Lage O.M."/>
            <person name="Pohl T."/>
            <person name="Merkel B.J."/>
            <person name="Hornburger P."/>
            <person name="Mueller R.-W."/>
            <person name="Bruemmer F."/>
            <person name="Labrenz M."/>
            <person name="Spormann A.M."/>
            <person name="Op Den Camp H."/>
            <person name="Overmann J."/>
            <person name="Amann R."/>
            <person name="Jetten M.S.M."/>
            <person name="Mascher T."/>
            <person name="Medema M.H."/>
            <person name="Devos D.P."/>
            <person name="Kaster A.-K."/>
            <person name="Ovreas L."/>
            <person name="Rohde M."/>
            <person name="Galperin M.Y."/>
            <person name="Jogler C."/>
        </authorList>
    </citation>
    <scope>NUCLEOTIDE SEQUENCE [LARGE SCALE GENOMIC DNA]</scope>
    <source>
        <strain evidence="17 18">Mal64</strain>
    </source>
</reference>
<dbReference type="AlphaFoldDB" id="A0A5C5ZJ44"/>
<comment type="subcellular location">
    <subcellularLocation>
        <location evidence="2">Cytoplasm</location>
    </subcellularLocation>
</comment>
<keyword evidence="16" id="KW-0732">Signal</keyword>
<evidence type="ECO:0000256" key="7">
    <source>
        <dbReference type="ARBA" id="ARBA00014165"/>
    </source>
</evidence>
<feature type="binding site" evidence="15">
    <location>
        <begin position="109"/>
        <end position="110"/>
    </location>
    <ligand>
        <name>beta-D-galactose</name>
        <dbReference type="ChEBI" id="CHEBI:27667"/>
    </ligand>
</feature>
<evidence type="ECO:0000256" key="2">
    <source>
        <dbReference type="ARBA" id="ARBA00004496"/>
    </source>
</evidence>
<evidence type="ECO:0000313" key="17">
    <source>
        <dbReference type="EMBL" id="TWT87412.1"/>
    </source>
</evidence>
<comment type="similarity">
    <text evidence="4 12">Belongs to the aldose epimerase family.</text>
</comment>
<dbReference type="UniPathway" id="UPA00242"/>
<organism evidence="17 18">
    <name type="scientific">Pseudobythopirellula maris</name>
    <dbReference type="NCBI Taxonomy" id="2527991"/>
    <lineage>
        <taxon>Bacteria</taxon>
        <taxon>Pseudomonadati</taxon>
        <taxon>Planctomycetota</taxon>
        <taxon>Planctomycetia</taxon>
        <taxon>Pirellulales</taxon>
        <taxon>Lacipirellulaceae</taxon>
        <taxon>Pseudobythopirellula</taxon>
    </lineage>
</organism>
<feature type="binding site" evidence="14">
    <location>
        <position position="280"/>
    </location>
    <ligand>
        <name>beta-D-galactose</name>
        <dbReference type="ChEBI" id="CHEBI:27667"/>
    </ligand>
</feature>
<feature type="signal peptide" evidence="16">
    <location>
        <begin position="1"/>
        <end position="23"/>
    </location>
</feature>
<dbReference type="CDD" id="cd09019">
    <property type="entry name" value="galactose_mutarotase_like"/>
    <property type="match status" value="1"/>
</dbReference>
<evidence type="ECO:0000256" key="10">
    <source>
        <dbReference type="ARBA" id="ARBA00023235"/>
    </source>
</evidence>
<feature type="active site" description="Proton donor" evidence="13">
    <location>
        <position position="210"/>
    </location>
</feature>
<evidence type="ECO:0000256" key="12">
    <source>
        <dbReference type="PIRNR" id="PIRNR005096"/>
    </source>
</evidence>
<dbReference type="EMBL" id="SJPQ01000003">
    <property type="protein sequence ID" value="TWT87412.1"/>
    <property type="molecule type" value="Genomic_DNA"/>
</dbReference>
<feature type="chain" id="PRO_5023148536" description="Aldose 1-epimerase" evidence="16">
    <location>
        <begin position="24"/>
        <end position="380"/>
    </location>
</feature>
<dbReference type="SUPFAM" id="SSF74650">
    <property type="entry name" value="Galactose mutarotase-like"/>
    <property type="match status" value="1"/>
</dbReference>
<evidence type="ECO:0000256" key="16">
    <source>
        <dbReference type="SAM" id="SignalP"/>
    </source>
</evidence>
<dbReference type="InterPro" id="IPR008183">
    <property type="entry name" value="Aldose_1/G6P_1-epimerase"/>
</dbReference>
<dbReference type="FunFam" id="2.70.98.10:FF:000003">
    <property type="entry name" value="Aldose 1-epimerase"/>
    <property type="match status" value="1"/>
</dbReference>
<keyword evidence="10 12" id="KW-0413">Isomerase</keyword>
<protein>
    <recommendedName>
        <fullName evidence="7 12">Aldose 1-epimerase</fullName>
        <ecNumber evidence="6 12">5.1.3.3</ecNumber>
    </recommendedName>
</protein>
<evidence type="ECO:0000256" key="5">
    <source>
        <dbReference type="ARBA" id="ARBA00011245"/>
    </source>
</evidence>
<sequence length="380" mass="41402" precursor="true">MHASFRCTAAFCLALLACPMTHAADHDHSHVTSRVFGETSTGETVHEFTVKNHSGASIKLITRGAALTSAVVPDRDGEMADVLFGFDDVEGYESERNMYFGCTTGRYANRIAKGRFTLDGETYQLAINNDPNHLHGGDDRSLTRVVWKGEPVETDHGGGVKFTYTSPDGEENYPGDLEMTVTTTLDDDNRVWIEYEATTTKATPVNLTNHAYFNLNGHGSPTINDHVLMINADHYTPVDETLIPTGEIAEVAGTPLDFTSPTAIGERVDQMGDGEGAGYDHNFALNGEMGQMHLAAEVYSPKTGRTLTVTTTEPGVQFYGGNFLNGGEGKDGATYAYRSGLCLETQHYPDSPNQPDFPSTILNPSETYTHTCVYDFGVRE</sequence>
<comment type="catalytic activity">
    <reaction evidence="1 12">
        <text>alpha-D-glucose = beta-D-glucose</text>
        <dbReference type="Rhea" id="RHEA:10264"/>
        <dbReference type="ChEBI" id="CHEBI:15903"/>
        <dbReference type="ChEBI" id="CHEBI:17925"/>
        <dbReference type="EC" id="5.1.3.3"/>
    </reaction>
</comment>
<proteinExistence type="inferred from homology"/>
<comment type="pathway">
    <text evidence="3 12">Carbohydrate metabolism; hexose metabolism.</text>
</comment>
<dbReference type="NCBIfam" id="NF008277">
    <property type="entry name" value="PRK11055.1"/>
    <property type="match status" value="1"/>
</dbReference>
<dbReference type="PIRSF" id="PIRSF005096">
    <property type="entry name" value="GALM"/>
    <property type="match status" value="1"/>
</dbReference>
<dbReference type="GO" id="GO:0030246">
    <property type="term" value="F:carbohydrate binding"/>
    <property type="evidence" value="ECO:0007669"/>
    <property type="project" value="InterPro"/>
</dbReference>
<dbReference type="InterPro" id="IPR015443">
    <property type="entry name" value="Aldose_1-epimerase"/>
</dbReference>
<keyword evidence="9" id="KW-0597">Phosphoprotein</keyword>
<dbReference type="Proteomes" id="UP000315440">
    <property type="component" value="Unassembled WGS sequence"/>
</dbReference>
<dbReference type="InterPro" id="IPR011013">
    <property type="entry name" value="Gal_mutarotase_sf_dom"/>
</dbReference>
<dbReference type="Gene3D" id="2.70.98.10">
    <property type="match status" value="1"/>
</dbReference>
<evidence type="ECO:0000256" key="1">
    <source>
        <dbReference type="ARBA" id="ARBA00001614"/>
    </source>
</evidence>
<accession>A0A5C5ZJ44</accession>
<evidence type="ECO:0000256" key="3">
    <source>
        <dbReference type="ARBA" id="ARBA00005028"/>
    </source>
</evidence>
<dbReference type="PANTHER" id="PTHR10091:SF0">
    <property type="entry name" value="GALACTOSE MUTAROTASE"/>
    <property type="match status" value="1"/>
</dbReference>
<keyword evidence="11 12" id="KW-0119">Carbohydrate metabolism</keyword>
<evidence type="ECO:0000256" key="4">
    <source>
        <dbReference type="ARBA" id="ARBA00006206"/>
    </source>
</evidence>
<evidence type="ECO:0000313" key="18">
    <source>
        <dbReference type="Proteomes" id="UP000315440"/>
    </source>
</evidence>
<dbReference type="PANTHER" id="PTHR10091">
    <property type="entry name" value="ALDOSE-1-EPIMERASE"/>
    <property type="match status" value="1"/>
</dbReference>
<dbReference type="InterPro" id="IPR047215">
    <property type="entry name" value="Galactose_mutarotase-like"/>
</dbReference>
<feature type="binding site" evidence="15">
    <location>
        <begin position="210"/>
        <end position="212"/>
    </location>
    <ligand>
        <name>beta-D-galactose</name>
        <dbReference type="ChEBI" id="CHEBI:27667"/>
    </ligand>
</feature>